<accession>A0AA47MPE7</accession>
<evidence type="ECO:0000313" key="1">
    <source>
        <dbReference type="EMBL" id="KAK0144029.1"/>
    </source>
</evidence>
<proteinExistence type="predicted"/>
<name>A0AA47MPE7_MERPO</name>
<gene>
    <name evidence="1" type="ORF">N1851_017637</name>
</gene>
<comment type="caution">
    <text evidence="1">The sequence shown here is derived from an EMBL/GenBank/DDBJ whole genome shotgun (WGS) entry which is preliminary data.</text>
</comment>
<dbReference type="EMBL" id="JAOPHQ010003171">
    <property type="protein sequence ID" value="KAK0144029.1"/>
    <property type="molecule type" value="Genomic_DNA"/>
</dbReference>
<dbReference type="PANTHER" id="PTHR31912">
    <property type="entry name" value="IP13529P"/>
    <property type="match status" value="1"/>
</dbReference>
<dbReference type="Proteomes" id="UP001174136">
    <property type="component" value="Unassembled WGS sequence"/>
</dbReference>
<reference evidence="1" key="1">
    <citation type="journal article" date="2023" name="Front. Mar. Sci.">
        <title>A new Merluccius polli reference genome to investigate the effects of global change in West African waters.</title>
        <authorList>
            <person name="Mateo J.L."/>
            <person name="Blanco-Fernandez C."/>
            <person name="Garcia-Vazquez E."/>
            <person name="Machado-Schiaffino G."/>
        </authorList>
    </citation>
    <scope>NUCLEOTIDE SEQUENCE</scope>
    <source>
        <strain evidence="1">C29</strain>
        <tissue evidence="1">Fin</tissue>
    </source>
</reference>
<dbReference type="AlphaFoldDB" id="A0AA47MPE7"/>
<evidence type="ECO:0000313" key="2">
    <source>
        <dbReference type="Proteomes" id="UP001174136"/>
    </source>
</evidence>
<keyword evidence="2" id="KW-1185">Reference proteome</keyword>
<sequence>MKDTLQSCLGKHNCDIDEAVVSDMVTELCEANPLNSTLSRSGPLSSAYKRRAFFEEQFGVVKPVEYVLSKEENRTFQYIPLFKSLLQILNQKEIRDFIVHDSEAQSNSDTQYRAMSDGNYYKTNELFSAGHPSIAIILYVDDFEICNPLGTSRKKHKVTAVYWVLASVPALLRSSLTSIFLSILCKAGDVKRFGYSAVLEPLLKDLVSLEEEGLYVPALGRKVKGTVFSVVADNLGAHGMGGFVENFSGSHVCRFCLGERSQFQVKEVRTGAFQVRTKEQHEMHLQTVQENPALTHVCGVKRQCVLTENLKYFSVLSGYPPDVLHDLFEGIVPREMALCLQVFIKSKYITFEELNKSIKTFPYKWSDKTDAPQQIPLNFAARKSVGGNAHENWSLLRFLPLTIGSKIPEGEPAWEVLLVLKDIVELVVSPVHTEESICYLDSKISEHKHRLLQVFPQEKLIPKYHYLEHYPQLIRAYGPLVFLWTMRFEAKHSLFKRIVRYNHSFRNILLSMAMKHQLRIAYNQHDPSVVRPVLQATQLSTVDVAVLREDIQKALQDKFPTEMHIQIANNVVYSGTKYAVGMVLANGSTGGLTDFGELIQIVVVKGTLLFIVKSLIAWSVEHLRSFILEKTSTVKVLEPTELSDMLPLTPYVLGGKSIVTLKRYICVP</sequence>
<organism evidence="1 2">
    <name type="scientific">Merluccius polli</name>
    <name type="common">Benguela hake</name>
    <name type="synonym">Merluccius cadenati</name>
    <dbReference type="NCBI Taxonomy" id="89951"/>
    <lineage>
        <taxon>Eukaryota</taxon>
        <taxon>Metazoa</taxon>
        <taxon>Chordata</taxon>
        <taxon>Craniata</taxon>
        <taxon>Vertebrata</taxon>
        <taxon>Euteleostomi</taxon>
        <taxon>Actinopterygii</taxon>
        <taxon>Neopterygii</taxon>
        <taxon>Teleostei</taxon>
        <taxon>Neoteleostei</taxon>
        <taxon>Acanthomorphata</taxon>
        <taxon>Zeiogadaria</taxon>
        <taxon>Gadariae</taxon>
        <taxon>Gadiformes</taxon>
        <taxon>Gadoidei</taxon>
        <taxon>Merlucciidae</taxon>
        <taxon>Merluccius</taxon>
    </lineage>
</organism>
<dbReference type="PANTHER" id="PTHR31912:SF34">
    <property type="entry name" value="NOTOCHORD-RELATED PROTEIN"/>
    <property type="match status" value="1"/>
</dbReference>
<protein>
    <submittedName>
        <fullName evidence="1">Uncharacterized protein</fullName>
    </submittedName>
</protein>